<dbReference type="Proteomes" id="UP001596066">
    <property type="component" value="Unassembled WGS sequence"/>
</dbReference>
<reference evidence="6" key="1">
    <citation type="journal article" date="2019" name="Int. J. Syst. Evol. Microbiol.">
        <title>The Global Catalogue of Microorganisms (GCM) 10K type strain sequencing project: providing services to taxonomists for standard genome sequencing and annotation.</title>
        <authorList>
            <consortium name="The Broad Institute Genomics Platform"/>
            <consortium name="The Broad Institute Genome Sequencing Center for Infectious Disease"/>
            <person name="Wu L."/>
            <person name="Ma J."/>
        </authorList>
    </citation>
    <scope>NUCLEOTIDE SEQUENCE [LARGE SCALE GENOMIC DNA]</scope>
    <source>
        <strain evidence="6">CGMCC 4.1622</strain>
    </source>
</reference>
<dbReference type="InterPro" id="IPR036390">
    <property type="entry name" value="WH_DNA-bd_sf"/>
</dbReference>
<accession>A0ABW0VIB1</accession>
<dbReference type="Gene3D" id="1.10.10.10">
    <property type="entry name" value="Winged helix-like DNA-binding domain superfamily/Winged helix DNA-binding domain"/>
    <property type="match status" value="1"/>
</dbReference>
<dbReference type="InterPro" id="IPR036388">
    <property type="entry name" value="WH-like_DNA-bd_sf"/>
</dbReference>
<comment type="caution">
    <text evidence="5">The sequence shown here is derived from an EMBL/GenBank/DDBJ whole genome shotgun (WGS) entry which is preliminary data.</text>
</comment>
<dbReference type="SUPFAM" id="SSF46785">
    <property type="entry name" value="Winged helix' DNA-binding domain"/>
    <property type="match status" value="1"/>
</dbReference>
<proteinExistence type="predicted"/>
<dbReference type="Pfam" id="PF01638">
    <property type="entry name" value="HxlR"/>
    <property type="match status" value="1"/>
</dbReference>
<gene>
    <name evidence="5" type="ORF">ACFPZF_30365</name>
</gene>
<dbReference type="PANTHER" id="PTHR33204">
    <property type="entry name" value="TRANSCRIPTIONAL REGULATOR, MARR FAMILY"/>
    <property type="match status" value="1"/>
</dbReference>
<evidence type="ECO:0000259" key="4">
    <source>
        <dbReference type="PROSITE" id="PS51118"/>
    </source>
</evidence>
<evidence type="ECO:0000256" key="1">
    <source>
        <dbReference type="ARBA" id="ARBA00023015"/>
    </source>
</evidence>
<evidence type="ECO:0000313" key="5">
    <source>
        <dbReference type="EMBL" id="MFC5645637.1"/>
    </source>
</evidence>
<dbReference type="RefSeq" id="WP_346148602.1">
    <property type="nucleotide sequence ID" value="NZ_BAAAUA010000051.1"/>
</dbReference>
<sequence>MLGRTYEGQNCSAARALEVVGERWSLLIIRDAMFKGVTRFGDFQQRLGVATNILKARLDAFVEAGLMERRHLSGHPKHFVYVLTDKGLDLQPVIMALTAWGDRWDAPDGPPVHYRHTACGDTVHLETRCAGCGEVHSATEVVTRPGAAGPGRGEPRSDRAI</sequence>
<evidence type="ECO:0000256" key="2">
    <source>
        <dbReference type="ARBA" id="ARBA00023125"/>
    </source>
</evidence>
<keyword evidence="6" id="KW-1185">Reference proteome</keyword>
<keyword evidence="3" id="KW-0804">Transcription</keyword>
<organism evidence="5 6">
    <name type="scientific">Kitasatospora cinereorecta</name>
    <dbReference type="NCBI Taxonomy" id="285560"/>
    <lineage>
        <taxon>Bacteria</taxon>
        <taxon>Bacillati</taxon>
        <taxon>Actinomycetota</taxon>
        <taxon>Actinomycetes</taxon>
        <taxon>Kitasatosporales</taxon>
        <taxon>Streptomycetaceae</taxon>
        <taxon>Kitasatospora</taxon>
    </lineage>
</organism>
<dbReference type="PANTHER" id="PTHR33204:SF18">
    <property type="entry name" value="TRANSCRIPTIONAL REGULATORY PROTEIN"/>
    <property type="match status" value="1"/>
</dbReference>
<keyword evidence="1" id="KW-0805">Transcription regulation</keyword>
<feature type="domain" description="HTH hxlR-type" evidence="4">
    <location>
        <begin position="11"/>
        <end position="109"/>
    </location>
</feature>
<dbReference type="InterPro" id="IPR002577">
    <property type="entry name" value="HTH_HxlR"/>
</dbReference>
<protein>
    <submittedName>
        <fullName evidence="5">Winged helix-turn-helix transcriptional regulator</fullName>
    </submittedName>
</protein>
<evidence type="ECO:0000256" key="3">
    <source>
        <dbReference type="ARBA" id="ARBA00023163"/>
    </source>
</evidence>
<dbReference type="EMBL" id="JBHSOC010000076">
    <property type="protein sequence ID" value="MFC5645637.1"/>
    <property type="molecule type" value="Genomic_DNA"/>
</dbReference>
<evidence type="ECO:0000313" key="6">
    <source>
        <dbReference type="Proteomes" id="UP001596066"/>
    </source>
</evidence>
<dbReference type="PROSITE" id="PS51118">
    <property type="entry name" value="HTH_HXLR"/>
    <property type="match status" value="1"/>
</dbReference>
<name>A0ABW0VIB1_9ACTN</name>
<keyword evidence="2" id="KW-0238">DNA-binding</keyword>